<feature type="compositionally biased region" description="Low complexity" evidence="1">
    <location>
        <begin position="597"/>
        <end position="641"/>
    </location>
</feature>
<name>A0ABX3EGQ1_9BACL</name>
<dbReference type="EMBL" id="LVWI01000072">
    <property type="protein sequence ID" value="OKP81799.1"/>
    <property type="molecule type" value="Genomic_DNA"/>
</dbReference>
<evidence type="ECO:0000259" key="3">
    <source>
        <dbReference type="PROSITE" id="PS51272"/>
    </source>
</evidence>
<proteinExistence type="predicted"/>
<dbReference type="InterPro" id="IPR055188">
    <property type="entry name" value="Choice_anch_I"/>
</dbReference>
<organism evidence="4 5">
    <name type="scientific">Paenibacillus helianthi</name>
    <dbReference type="NCBI Taxonomy" id="1349432"/>
    <lineage>
        <taxon>Bacteria</taxon>
        <taxon>Bacillati</taxon>
        <taxon>Bacillota</taxon>
        <taxon>Bacilli</taxon>
        <taxon>Bacillales</taxon>
        <taxon>Paenibacillaceae</taxon>
        <taxon>Paenibacillus</taxon>
    </lineage>
</organism>
<accession>A0ABX3EGQ1</accession>
<feature type="signal peptide" evidence="2">
    <location>
        <begin position="1"/>
        <end position="31"/>
    </location>
</feature>
<dbReference type="InterPro" id="IPR052956">
    <property type="entry name" value="Mesenchyme-surface_protein"/>
</dbReference>
<dbReference type="NCBIfam" id="NF038117">
    <property type="entry name" value="choice_anch_I"/>
    <property type="match status" value="1"/>
</dbReference>
<dbReference type="Pfam" id="PF00395">
    <property type="entry name" value="SLH"/>
    <property type="match status" value="3"/>
</dbReference>
<evidence type="ECO:0000256" key="1">
    <source>
        <dbReference type="SAM" id="MobiDB-lite"/>
    </source>
</evidence>
<dbReference type="RefSeq" id="WP_074108895.1">
    <property type="nucleotide sequence ID" value="NZ_LVWI01000072.1"/>
</dbReference>
<evidence type="ECO:0000313" key="5">
    <source>
        <dbReference type="Proteomes" id="UP000186058"/>
    </source>
</evidence>
<feature type="domain" description="SLH" evidence="3">
    <location>
        <begin position="920"/>
        <end position="983"/>
    </location>
</feature>
<feature type="region of interest" description="Disordered" evidence="1">
    <location>
        <begin position="588"/>
        <end position="649"/>
    </location>
</feature>
<keyword evidence="2" id="KW-0732">Signal</keyword>
<protein>
    <recommendedName>
        <fullName evidence="3">SLH domain-containing protein</fullName>
    </recommendedName>
</protein>
<evidence type="ECO:0000313" key="4">
    <source>
        <dbReference type="EMBL" id="OKP81799.1"/>
    </source>
</evidence>
<dbReference type="Proteomes" id="UP000186058">
    <property type="component" value="Unassembled WGS sequence"/>
</dbReference>
<reference evidence="4 5" key="1">
    <citation type="submission" date="2016-03" db="EMBL/GenBank/DDBJ databases">
        <authorList>
            <person name="Sant'Anna F.H."/>
            <person name="Ambrosini A."/>
            <person name="Souza R."/>
            <person name="Bach E."/>
            <person name="Fernandes G."/>
            <person name="Balsanelli E."/>
            <person name="Baura V.A."/>
            <person name="Souza E.M."/>
            <person name="Passaglia L."/>
        </authorList>
    </citation>
    <scope>NUCLEOTIDE SEQUENCE [LARGE SCALE GENOMIC DNA]</scope>
    <source>
        <strain evidence="4 5">P26E</strain>
    </source>
</reference>
<feature type="chain" id="PRO_5046876467" description="SLH domain-containing protein" evidence="2">
    <location>
        <begin position="32"/>
        <end position="1045"/>
    </location>
</feature>
<dbReference type="PROSITE" id="PS51272">
    <property type="entry name" value="SLH"/>
    <property type="match status" value="3"/>
</dbReference>
<dbReference type="Pfam" id="PF22494">
    <property type="entry name" value="choice_anch_I"/>
    <property type="match status" value="1"/>
</dbReference>
<comment type="caution">
    <text evidence="4">The sequence shown here is derived from an EMBL/GenBank/DDBJ whole genome shotgun (WGS) entry which is preliminary data.</text>
</comment>
<dbReference type="InterPro" id="IPR001119">
    <property type="entry name" value="SLH_dom"/>
</dbReference>
<dbReference type="SUPFAM" id="SSF75011">
    <property type="entry name" value="3-carboxy-cis,cis-mucoante lactonizing enzyme"/>
    <property type="match status" value="1"/>
</dbReference>
<dbReference type="PANTHER" id="PTHR46928">
    <property type="entry name" value="MESENCHYME-SPECIFIC CELL SURFACE GLYCOPROTEIN"/>
    <property type="match status" value="1"/>
</dbReference>
<evidence type="ECO:0000256" key="2">
    <source>
        <dbReference type="SAM" id="SignalP"/>
    </source>
</evidence>
<feature type="domain" description="SLH" evidence="3">
    <location>
        <begin position="861"/>
        <end position="919"/>
    </location>
</feature>
<gene>
    <name evidence="4" type="ORF">A3844_25095</name>
</gene>
<dbReference type="PANTHER" id="PTHR46928:SF1">
    <property type="entry name" value="MESENCHYME-SPECIFIC CELL SURFACE GLYCOPROTEIN"/>
    <property type="match status" value="1"/>
</dbReference>
<feature type="domain" description="SLH" evidence="3">
    <location>
        <begin position="986"/>
        <end position="1045"/>
    </location>
</feature>
<sequence>MLIKHPKRILSAFMGSVMLFMTLPVSHTVHAAPAVTIGERDLVNESDPSPNVTVLTAAGAVYDPNTVTLATYVWEHGKSMNKIGSYSTGYSDLEGGVAEIVKYNSDNQKFYLINGQEKQIDIVSLKPLVTGGETQLTLDKRIDVSSMIDGFTFGDITSIDIDTELNRIAIAVQEADYQKSGAVLLLDYDGKYLTHYTAGVQPDMVTFTPDHKYLLAADEGEPRQGYTAPAVDPKGSVTLINLQAKTAKVIDFTGFDSSQARSTLLADNVILKKQTAPSVDLEPEYIAVSADSKHAFISLQEANALATLDVETGAFTSIKGLGFKDHSIPGNELDMRRDSKINIKTEPGILGMYNPDGIATYTAGGKTYVITANEGDSRDWSGYSNEKDVTLGKGQDGDATKSMKVTTFDTSDYEVGSAGAGFVSGKTYLFGARSFSVWNAEDMSLVYDSGADFEKITATLLPKGFNWSNDDFVFEKRSAKKGPEPEDVKVGVVDGKPYAFIGLERVGGNMMYDLSEISAPVFYDYLNTRDLEHSVDYSGAKPAYLAAGDVSPEGQNFIAAEYSPTGYPLLLVANEVSGTVSIVEIPEGKYTPEEPETPANPTPVATASPTPTVSASASPAASATPAPTPTAAPTSVPAQATVNPSASPQAAATVTDTVAVTAMTLNAETGEAAGKLTDEAARKLLDNVKASEKAGKPALVEIRGEASQGASEVTLELSGTFLAQLSADTRADLKISSGLASITFGSKVIGTISKAASGQAIKISVGRASGTDGSSTRDLVGSRPVYTFTITGGTTGITSFGGESVKVQMPYTRGAAENANAVVVLYLDNSGNAIPVISKYNEAAQTVDFRTSHFSAFAIGYHAAGFSDTLNHWAKDSIDFTAARGWFTGVGHNTFAPDQTVTRGMLAAILGKMSGAELSMGAAFTDVAAAKYYSPYVAWAASNGIVQGTGNHTFAPDRAVTREELAVILNNYLKFSKLPAGNWSTPATFADNGQISAWASEAVEAIQGYGLISGKTGNIFDPKGTATRAEVATVLKRMIEGSFVE</sequence>
<keyword evidence="5" id="KW-1185">Reference proteome</keyword>